<keyword evidence="6" id="KW-0460">Magnesium</keyword>
<dbReference type="InterPro" id="IPR035966">
    <property type="entry name" value="PKF_sf"/>
</dbReference>
<comment type="caution">
    <text evidence="10">The sequence shown here is derived from an EMBL/GenBank/DDBJ whole genome shotgun (WGS) entry which is preliminary data.</text>
</comment>
<evidence type="ECO:0000256" key="8">
    <source>
        <dbReference type="ARBA" id="ARBA00048072"/>
    </source>
</evidence>
<comment type="cofactor">
    <cofactor evidence="1">
        <name>Mg(2+)</name>
        <dbReference type="ChEBI" id="CHEBI:18420"/>
    </cofactor>
</comment>
<dbReference type="PRINTS" id="PR00476">
    <property type="entry name" value="PHFRCTKINASE"/>
</dbReference>
<dbReference type="PANTHER" id="PTHR43650">
    <property type="entry name" value="PYROPHOSPHATE--FRUCTOSE 6-PHOSPHATE 1-PHOSPHOTRANSFERASE"/>
    <property type="match status" value="1"/>
</dbReference>
<dbReference type="Gene3D" id="3.40.50.450">
    <property type="match status" value="1"/>
</dbReference>
<accession>A0A2U1KLT0</accession>
<evidence type="ECO:0000256" key="1">
    <source>
        <dbReference type="ARBA" id="ARBA00001946"/>
    </source>
</evidence>
<keyword evidence="4" id="KW-0479">Metal-binding</keyword>
<gene>
    <name evidence="10" type="ORF">CTI12_AA588000</name>
</gene>
<dbReference type="AlphaFoldDB" id="A0A2U1KLT0"/>
<dbReference type="OrthoDB" id="1676477at2759"/>
<keyword evidence="2" id="KW-0963">Cytoplasm</keyword>
<evidence type="ECO:0000256" key="2">
    <source>
        <dbReference type="ARBA" id="ARBA00022490"/>
    </source>
</evidence>
<organism evidence="10 11">
    <name type="scientific">Artemisia annua</name>
    <name type="common">Sweet wormwood</name>
    <dbReference type="NCBI Taxonomy" id="35608"/>
    <lineage>
        <taxon>Eukaryota</taxon>
        <taxon>Viridiplantae</taxon>
        <taxon>Streptophyta</taxon>
        <taxon>Embryophyta</taxon>
        <taxon>Tracheophyta</taxon>
        <taxon>Spermatophyta</taxon>
        <taxon>Magnoliopsida</taxon>
        <taxon>eudicotyledons</taxon>
        <taxon>Gunneridae</taxon>
        <taxon>Pentapetalae</taxon>
        <taxon>asterids</taxon>
        <taxon>campanulids</taxon>
        <taxon>Asterales</taxon>
        <taxon>Asteraceae</taxon>
        <taxon>Asteroideae</taxon>
        <taxon>Anthemideae</taxon>
        <taxon>Artemisiinae</taxon>
        <taxon>Artemisia</taxon>
    </lineage>
</organism>
<keyword evidence="7" id="KW-0324">Glycolysis</keyword>
<dbReference type="GO" id="GO:0006002">
    <property type="term" value="P:fructose 6-phosphate metabolic process"/>
    <property type="evidence" value="ECO:0007669"/>
    <property type="project" value="InterPro"/>
</dbReference>
<protein>
    <recommendedName>
        <fullName evidence="9">Phosphofructokinase domain-containing protein</fullName>
    </recommendedName>
</protein>
<keyword evidence="3" id="KW-0808">Transferase</keyword>
<dbReference type="SUPFAM" id="SSF53784">
    <property type="entry name" value="Phosphofructokinase"/>
    <property type="match status" value="1"/>
</dbReference>
<dbReference type="GO" id="GO:0015979">
    <property type="term" value="P:photosynthesis"/>
    <property type="evidence" value="ECO:0007669"/>
    <property type="project" value="TreeGrafter"/>
</dbReference>
<dbReference type="GO" id="GO:0003872">
    <property type="term" value="F:6-phosphofructokinase activity"/>
    <property type="evidence" value="ECO:0007669"/>
    <property type="project" value="InterPro"/>
</dbReference>
<dbReference type="Pfam" id="PF00365">
    <property type="entry name" value="PFK"/>
    <property type="match status" value="1"/>
</dbReference>
<dbReference type="InterPro" id="IPR022953">
    <property type="entry name" value="ATP_PFK"/>
</dbReference>
<proteinExistence type="predicted"/>
<keyword evidence="5" id="KW-0418">Kinase</keyword>
<dbReference type="GO" id="GO:0046872">
    <property type="term" value="F:metal ion binding"/>
    <property type="evidence" value="ECO:0007669"/>
    <property type="project" value="UniProtKB-KW"/>
</dbReference>
<feature type="domain" description="Phosphofructokinase" evidence="9">
    <location>
        <begin position="77"/>
        <end position="345"/>
    </location>
</feature>
<dbReference type="Proteomes" id="UP000245207">
    <property type="component" value="Unassembled WGS sequence"/>
</dbReference>
<dbReference type="GO" id="GO:0005829">
    <property type="term" value="C:cytosol"/>
    <property type="evidence" value="ECO:0007669"/>
    <property type="project" value="TreeGrafter"/>
</dbReference>
<evidence type="ECO:0000256" key="7">
    <source>
        <dbReference type="ARBA" id="ARBA00023152"/>
    </source>
</evidence>
<sequence>MSSGDEKPGFYTEVQTSRLKLDLPLPSVLKSSFGVVDGPKSSANGNPDEIAKLFPQLFGQPSASLKAGGSLPEASLKIGVVLSGGQAPGGHNVISGIFDYLQKSTKDSTMYGFRGGPAGVMKGKYVKLTDEFVYPYRNQGGFDMICSGRDKIETPEQFKEAQETVKKLDLDGLVVIGGDDSNTNACLLAENFKANDLKTRVIGCPKTIDGDLKCKEVPTSFGFDTACKIYSEMIGNLMVDARSTGKYYHFVRLMGRAASHITLECALQTHPNITIIGEEVAKIETEKMLIQMVEAELEIRKKDGKFKPVIKKAMVELEGAPFKKFASMRDEWSIKNRYINPGPVQFVGPNSDVINHTLQLELGAQA</sequence>
<keyword evidence="11" id="KW-1185">Reference proteome</keyword>
<name>A0A2U1KLT0_ARTAN</name>
<evidence type="ECO:0000256" key="4">
    <source>
        <dbReference type="ARBA" id="ARBA00022723"/>
    </source>
</evidence>
<dbReference type="InterPro" id="IPR000023">
    <property type="entry name" value="Phosphofructokinase_dom"/>
</dbReference>
<dbReference type="GO" id="GO:0047334">
    <property type="term" value="F:diphosphate-fructose-6-phosphate 1-phosphotransferase activity"/>
    <property type="evidence" value="ECO:0007669"/>
    <property type="project" value="UniProtKB-EC"/>
</dbReference>
<reference evidence="10 11" key="1">
    <citation type="journal article" date="2018" name="Mol. Plant">
        <title>The genome of Artemisia annua provides insight into the evolution of Asteraceae family and artemisinin biosynthesis.</title>
        <authorList>
            <person name="Shen Q."/>
            <person name="Zhang L."/>
            <person name="Liao Z."/>
            <person name="Wang S."/>
            <person name="Yan T."/>
            <person name="Shi P."/>
            <person name="Liu M."/>
            <person name="Fu X."/>
            <person name="Pan Q."/>
            <person name="Wang Y."/>
            <person name="Lv Z."/>
            <person name="Lu X."/>
            <person name="Zhang F."/>
            <person name="Jiang W."/>
            <person name="Ma Y."/>
            <person name="Chen M."/>
            <person name="Hao X."/>
            <person name="Li L."/>
            <person name="Tang Y."/>
            <person name="Lv G."/>
            <person name="Zhou Y."/>
            <person name="Sun X."/>
            <person name="Brodelius P.E."/>
            <person name="Rose J.K.C."/>
            <person name="Tang K."/>
        </authorList>
    </citation>
    <scope>NUCLEOTIDE SEQUENCE [LARGE SCALE GENOMIC DNA]</scope>
    <source>
        <strain evidence="11">cv. Huhao1</strain>
        <tissue evidence="10">Leaf</tissue>
    </source>
</reference>
<comment type="catalytic activity">
    <reaction evidence="8">
        <text>beta-D-fructose 6-phosphate + diphosphate = beta-D-fructose 1,6-bisphosphate + phosphate + H(+)</text>
        <dbReference type="Rhea" id="RHEA:13613"/>
        <dbReference type="ChEBI" id="CHEBI:15378"/>
        <dbReference type="ChEBI" id="CHEBI:32966"/>
        <dbReference type="ChEBI" id="CHEBI:33019"/>
        <dbReference type="ChEBI" id="CHEBI:43474"/>
        <dbReference type="ChEBI" id="CHEBI:57634"/>
        <dbReference type="EC" id="2.7.1.90"/>
    </reaction>
</comment>
<evidence type="ECO:0000259" key="9">
    <source>
        <dbReference type="Pfam" id="PF00365"/>
    </source>
</evidence>
<dbReference type="GO" id="GO:0009749">
    <property type="term" value="P:response to glucose"/>
    <property type="evidence" value="ECO:0007669"/>
    <property type="project" value="TreeGrafter"/>
</dbReference>
<evidence type="ECO:0000256" key="3">
    <source>
        <dbReference type="ARBA" id="ARBA00022679"/>
    </source>
</evidence>
<evidence type="ECO:0000313" key="10">
    <source>
        <dbReference type="EMBL" id="PWA37688.1"/>
    </source>
</evidence>
<dbReference type="PANTHER" id="PTHR43650:SF6">
    <property type="entry name" value="PYROPHOSPHATE--FRUCTOSE 6-PHOSPHATE 1-PHOSPHOTRANSFERASE SUBUNIT BETA"/>
    <property type="match status" value="1"/>
</dbReference>
<dbReference type="STRING" id="35608.A0A2U1KLT0"/>
<evidence type="ECO:0000313" key="11">
    <source>
        <dbReference type="Proteomes" id="UP000245207"/>
    </source>
</evidence>
<dbReference type="EMBL" id="PKPP01016462">
    <property type="protein sequence ID" value="PWA37688.1"/>
    <property type="molecule type" value="Genomic_DNA"/>
</dbReference>
<evidence type="ECO:0000256" key="6">
    <source>
        <dbReference type="ARBA" id="ARBA00022842"/>
    </source>
</evidence>
<dbReference type="Gene3D" id="3.40.50.460">
    <property type="entry name" value="Phosphofructokinase domain"/>
    <property type="match status" value="2"/>
</dbReference>
<dbReference type="UniPathway" id="UPA00109">
    <property type="reaction ID" value="UER00182"/>
</dbReference>
<evidence type="ECO:0000256" key="5">
    <source>
        <dbReference type="ARBA" id="ARBA00022777"/>
    </source>
</evidence>